<keyword evidence="6" id="KW-0539">Nucleus</keyword>
<keyword evidence="3" id="KW-0227">DNA damage</keyword>
<gene>
    <name evidence="9" type="ORF">B5M09_001189</name>
</gene>
<evidence type="ECO:0000256" key="4">
    <source>
        <dbReference type="ARBA" id="ARBA00023125"/>
    </source>
</evidence>
<dbReference type="GO" id="GO:0003697">
    <property type="term" value="F:single-stranded DNA binding"/>
    <property type="evidence" value="ECO:0007669"/>
    <property type="project" value="TreeGrafter"/>
</dbReference>
<dbReference type="CDD" id="cd22325">
    <property type="entry name" value="ERCC1_C-like"/>
    <property type="match status" value="1"/>
</dbReference>
<dbReference type="InterPro" id="IPR011335">
    <property type="entry name" value="Restrct_endonuc-II-like"/>
</dbReference>
<dbReference type="GO" id="GO:0003684">
    <property type="term" value="F:damaged DNA binding"/>
    <property type="evidence" value="ECO:0007669"/>
    <property type="project" value="InterPro"/>
</dbReference>
<dbReference type="GO" id="GO:0140097">
    <property type="term" value="F:catalytic activity, acting on DNA"/>
    <property type="evidence" value="ECO:0007669"/>
    <property type="project" value="UniProtKB-ARBA"/>
</dbReference>
<dbReference type="PANTHER" id="PTHR12749:SF0">
    <property type="entry name" value="DNA EXCISION REPAIR PROTEIN ERCC-1"/>
    <property type="match status" value="1"/>
</dbReference>
<keyword evidence="10" id="KW-1185">Reference proteome</keyword>
<dbReference type="PANTHER" id="PTHR12749">
    <property type="entry name" value="EXCISION REPAIR CROSS-COMPLEMENTING 1 ERCC1"/>
    <property type="match status" value="1"/>
</dbReference>
<proteinExistence type="inferred from homology"/>
<keyword evidence="4" id="KW-0238">DNA-binding</keyword>
<dbReference type="SUPFAM" id="SSF52980">
    <property type="entry name" value="Restriction endonuclease-like"/>
    <property type="match status" value="1"/>
</dbReference>
<dbReference type="InterPro" id="IPR010994">
    <property type="entry name" value="RuvA_2-like"/>
</dbReference>
<dbReference type="GO" id="GO:0000110">
    <property type="term" value="C:nucleotide-excision repair factor 1 complex"/>
    <property type="evidence" value="ECO:0007669"/>
    <property type="project" value="TreeGrafter"/>
</dbReference>
<evidence type="ECO:0000256" key="6">
    <source>
        <dbReference type="ARBA" id="ARBA00023242"/>
    </source>
</evidence>
<evidence type="ECO:0000256" key="7">
    <source>
        <dbReference type="SAM" id="MobiDB-lite"/>
    </source>
</evidence>
<feature type="compositionally biased region" description="Basic and acidic residues" evidence="7">
    <location>
        <begin position="1"/>
        <end position="21"/>
    </location>
</feature>
<accession>A0A3R7WGW4</accession>
<dbReference type="SUPFAM" id="SSF47781">
    <property type="entry name" value="RuvA domain 2-like"/>
    <property type="match status" value="1"/>
</dbReference>
<evidence type="ECO:0000313" key="10">
    <source>
        <dbReference type="Proteomes" id="UP000284702"/>
    </source>
</evidence>
<dbReference type="Pfam" id="PF00633">
    <property type="entry name" value="HHH"/>
    <property type="match status" value="1"/>
</dbReference>
<organism evidence="9 10">
    <name type="scientific">Aphanomyces astaci</name>
    <name type="common">Crayfish plague agent</name>
    <dbReference type="NCBI Taxonomy" id="112090"/>
    <lineage>
        <taxon>Eukaryota</taxon>
        <taxon>Sar</taxon>
        <taxon>Stramenopiles</taxon>
        <taxon>Oomycota</taxon>
        <taxon>Saprolegniomycetes</taxon>
        <taxon>Saprolegniales</taxon>
        <taxon>Verrucalvaceae</taxon>
        <taxon>Aphanomyces</taxon>
    </lineage>
</organism>
<dbReference type="GO" id="GO:0070522">
    <property type="term" value="C:ERCC4-ERCC1 complex"/>
    <property type="evidence" value="ECO:0007669"/>
    <property type="project" value="TreeGrafter"/>
</dbReference>
<evidence type="ECO:0000313" key="9">
    <source>
        <dbReference type="EMBL" id="RQM21864.1"/>
    </source>
</evidence>
<dbReference type="Proteomes" id="UP000284702">
    <property type="component" value="Unassembled WGS sequence"/>
</dbReference>
<comment type="subcellular location">
    <subcellularLocation>
        <location evidence="1">Nucleus</location>
    </subcellularLocation>
</comment>
<evidence type="ECO:0000256" key="1">
    <source>
        <dbReference type="ARBA" id="ARBA00004123"/>
    </source>
</evidence>
<reference evidence="9" key="1">
    <citation type="submission" date="2018-07" db="EMBL/GenBank/DDBJ databases">
        <title>Annotation of Aphanomyces astaci genome assembly.</title>
        <authorList>
            <person name="Studholme D.J."/>
        </authorList>
    </citation>
    <scope>NUCLEOTIDE SEQUENCE [LARGE SCALE GENOMIC DNA]</scope>
    <source>
        <strain evidence="9">Pc</strain>
    </source>
</reference>
<comment type="caution">
    <text evidence="9">The sequence shown here is derived from an EMBL/GenBank/DDBJ whole genome shotgun (WGS) entry which is preliminary data.</text>
</comment>
<dbReference type="AlphaFoldDB" id="A0A3R7WGW4"/>
<evidence type="ECO:0000256" key="5">
    <source>
        <dbReference type="ARBA" id="ARBA00023204"/>
    </source>
</evidence>
<dbReference type="EMBL" id="MZMZ02003369">
    <property type="protein sequence ID" value="RQM21864.1"/>
    <property type="molecule type" value="Genomic_DNA"/>
</dbReference>
<sequence>MSDEPRSKLDSRNEVPSHSDSLEAETPRYLTRADAFNSVFQGVGTAAAQPREQLVKNVTGTMVVLVHPSQSGNPMLHHMQNVLPEVNADITADYMMGDTCAAYFISVRYHMLHPHYLKNKLARATRVKVQVLVCHVDVSDSESALKEINCEALKAARYIETLKAYENKSAALIKEKVEGDFNSQLIDVLTTVRSVNKTDGMCDTASATLPLTPCLVLTLSGSFGSLRRIMNATEEELALCPGIGGKKVQQLLEAFNQPFHS</sequence>
<feature type="region of interest" description="Disordered" evidence="7">
    <location>
        <begin position="1"/>
        <end position="26"/>
    </location>
</feature>
<dbReference type="Gene3D" id="1.10.150.20">
    <property type="entry name" value="5' to 3' exonuclease, C-terminal subdomain"/>
    <property type="match status" value="2"/>
</dbReference>
<dbReference type="GO" id="GO:0006302">
    <property type="term" value="P:double-strand break repair"/>
    <property type="evidence" value="ECO:0007669"/>
    <property type="project" value="UniProtKB-ARBA"/>
</dbReference>
<evidence type="ECO:0000256" key="3">
    <source>
        <dbReference type="ARBA" id="ARBA00022763"/>
    </source>
</evidence>
<dbReference type="InterPro" id="IPR004579">
    <property type="entry name" value="ERCC1/RAD10/SWI10"/>
</dbReference>
<dbReference type="GO" id="GO:0016787">
    <property type="term" value="F:hydrolase activity"/>
    <property type="evidence" value="ECO:0007669"/>
    <property type="project" value="UniProtKB-ARBA"/>
</dbReference>
<dbReference type="InterPro" id="IPR047260">
    <property type="entry name" value="ERCC1-like_central_dom"/>
</dbReference>
<dbReference type="InterPro" id="IPR000445">
    <property type="entry name" value="HhH_motif"/>
</dbReference>
<feature type="domain" description="ERCC1-like central" evidence="8">
    <location>
        <begin position="64"/>
        <end position="155"/>
    </location>
</feature>
<protein>
    <recommendedName>
        <fullName evidence="8">ERCC1-like central domain-containing protein</fullName>
    </recommendedName>
</protein>
<keyword evidence="5" id="KW-0234">DNA repair</keyword>
<evidence type="ECO:0000256" key="2">
    <source>
        <dbReference type="ARBA" id="ARBA00008283"/>
    </source>
</evidence>
<comment type="similarity">
    <text evidence="2">Belongs to the ERCC1/RAD10/SWI10 family.</text>
</comment>
<dbReference type="VEuPathDB" id="FungiDB:H257_01143"/>
<dbReference type="GO" id="GO:0070914">
    <property type="term" value="P:UV-damage excision repair"/>
    <property type="evidence" value="ECO:0007669"/>
    <property type="project" value="TreeGrafter"/>
</dbReference>
<evidence type="ECO:0000259" key="8">
    <source>
        <dbReference type="Pfam" id="PF03834"/>
    </source>
</evidence>
<dbReference type="Pfam" id="PF03834">
    <property type="entry name" value="Rad10"/>
    <property type="match status" value="1"/>
</dbReference>
<dbReference type="GO" id="GO:0006312">
    <property type="term" value="P:mitotic recombination"/>
    <property type="evidence" value="ECO:0007669"/>
    <property type="project" value="TreeGrafter"/>
</dbReference>
<dbReference type="Gene3D" id="3.40.50.10130">
    <property type="match status" value="1"/>
</dbReference>
<name>A0A3R7WGW4_APHAT</name>